<dbReference type="InterPro" id="IPR003454">
    <property type="entry name" value="MOase_MmoB_DmpM"/>
</dbReference>
<protein>
    <submittedName>
        <fullName evidence="2">Uncharacterized protein</fullName>
    </submittedName>
</protein>
<proteinExistence type="inferred from homology"/>
<dbReference type="Pfam" id="PF02406">
    <property type="entry name" value="MmoB_DmpM"/>
    <property type="match status" value="1"/>
</dbReference>
<name>A0A0K1PMP0_9BACT</name>
<sequence length="97" mass="10590">MTNLKAINVGPVLVASELGRAMAEVICDENADAVVTDRGSYLRILVPSRCTLTRSRLEAALQRRIAFPSDLEPALVSFKGAFEVDSERACWHARGSE</sequence>
<dbReference type="EMBL" id="CP012333">
    <property type="protein sequence ID" value="AKU94379.1"/>
    <property type="molecule type" value="Genomic_DNA"/>
</dbReference>
<dbReference type="OrthoDB" id="9805636at2"/>
<gene>
    <name evidence="2" type="ORF">AKJ09_01043</name>
</gene>
<dbReference type="GO" id="GO:0004497">
    <property type="term" value="F:monooxygenase activity"/>
    <property type="evidence" value="ECO:0007669"/>
    <property type="project" value="InterPro"/>
</dbReference>
<dbReference type="RefSeq" id="WP_146645985.1">
    <property type="nucleotide sequence ID" value="NZ_CP012333.1"/>
</dbReference>
<dbReference type="Proteomes" id="UP000064967">
    <property type="component" value="Chromosome"/>
</dbReference>
<comment type="similarity">
    <text evidence="1">Belongs to the TmoD/XamoD family.</text>
</comment>
<reference evidence="2 3" key="1">
    <citation type="submission" date="2015-08" db="EMBL/GenBank/DDBJ databases">
        <authorList>
            <person name="Babu N.S."/>
            <person name="Beckwith C.J."/>
            <person name="Beseler K.G."/>
            <person name="Brison A."/>
            <person name="Carone J.V."/>
            <person name="Caskin T.P."/>
            <person name="Diamond M."/>
            <person name="Durham M.E."/>
            <person name="Foxe J.M."/>
            <person name="Go M."/>
            <person name="Henderson B.A."/>
            <person name="Jones I.B."/>
            <person name="McGettigan J.A."/>
            <person name="Micheletti S.J."/>
            <person name="Nasrallah M.E."/>
            <person name="Ortiz D."/>
            <person name="Piller C.R."/>
            <person name="Privatt S.R."/>
            <person name="Schneider S.L."/>
            <person name="Sharp S."/>
            <person name="Smith T.C."/>
            <person name="Stanton J.D."/>
            <person name="Ullery H.E."/>
            <person name="Wilson R.J."/>
            <person name="Serrano M.G."/>
            <person name="Buck G."/>
            <person name="Lee V."/>
            <person name="Wang Y."/>
            <person name="Carvalho R."/>
            <person name="Voegtly L."/>
            <person name="Shi R."/>
            <person name="Duckworth R."/>
            <person name="Johnson A."/>
            <person name="Loviza R."/>
            <person name="Walstead R."/>
            <person name="Shah Z."/>
            <person name="Kiflezghi M."/>
            <person name="Wade K."/>
            <person name="Ball S.L."/>
            <person name="Bradley K.W."/>
            <person name="Asai D.J."/>
            <person name="Bowman C.A."/>
            <person name="Russell D.A."/>
            <person name="Pope W.H."/>
            <person name="Jacobs-Sera D."/>
            <person name="Hendrix R.W."/>
            <person name="Hatfull G.F."/>
        </authorList>
    </citation>
    <scope>NUCLEOTIDE SEQUENCE [LARGE SCALE GENOMIC DNA]</scope>
    <source>
        <strain evidence="2 3">DSM 27648</strain>
    </source>
</reference>
<organism evidence="2 3">
    <name type="scientific">Labilithrix luteola</name>
    <dbReference type="NCBI Taxonomy" id="1391654"/>
    <lineage>
        <taxon>Bacteria</taxon>
        <taxon>Pseudomonadati</taxon>
        <taxon>Myxococcota</taxon>
        <taxon>Polyangia</taxon>
        <taxon>Polyangiales</taxon>
        <taxon>Labilitrichaceae</taxon>
        <taxon>Labilithrix</taxon>
    </lineage>
</organism>
<accession>A0A0K1PMP0</accession>
<dbReference type="AlphaFoldDB" id="A0A0K1PMP0"/>
<evidence type="ECO:0000256" key="1">
    <source>
        <dbReference type="ARBA" id="ARBA00006313"/>
    </source>
</evidence>
<dbReference type="Gene3D" id="3.90.56.10">
    <property type="entry name" value="Monooxygenase component MmoB/DmpM"/>
    <property type="match status" value="1"/>
</dbReference>
<keyword evidence="3" id="KW-1185">Reference proteome</keyword>
<dbReference type="STRING" id="1391654.AKJ09_01043"/>
<dbReference type="InterPro" id="IPR036889">
    <property type="entry name" value="mOase_MmoB_DmpM_sf"/>
</dbReference>
<dbReference type="SUPFAM" id="SSF56029">
    <property type="entry name" value="Monooxygenase (hydroxylase) regulatory protein"/>
    <property type="match status" value="1"/>
</dbReference>
<evidence type="ECO:0000313" key="3">
    <source>
        <dbReference type="Proteomes" id="UP000064967"/>
    </source>
</evidence>
<evidence type="ECO:0000313" key="2">
    <source>
        <dbReference type="EMBL" id="AKU94379.1"/>
    </source>
</evidence>
<dbReference type="KEGG" id="llu:AKJ09_01043"/>